<dbReference type="InterPro" id="IPR050557">
    <property type="entry name" value="RTX_toxin/Mannuronan_C5-epim"/>
</dbReference>
<dbReference type="EMBL" id="JAEQND010000010">
    <property type="protein sequence ID" value="MBL0427134.1"/>
    <property type="molecule type" value="Genomic_DNA"/>
</dbReference>
<dbReference type="InterPro" id="IPR019791">
    <property type="entry name" value="Haem_peroxidase_animal"/>
</dbReference>
<dbReference type="Gene3D" id="2.150.10.10">
    <property type="entry name" value="Serralysin-like metalloprotease, C-terminal"/>
    <property type="match status" value="7"/>
</dbReference>
<keyword evidence="6" id="KW-0843">Virulence</keyword>
<dbReference type="Pfam" id="PF03098">
    <property type="entry name" value="An_peroxidase"/>
    <property type="match status" value="3"/>
</dbReference>
<proteinExistence type="predicted"/>
<dbReference type="InterPro" id="IPR001343">
    <property type="entry name" value="Hemolysn_Ca-bd"/>
</dbReference>
<dbReference type="Gene3D" id="1.10.640.10">
    <property type="entry name" value="Haem peroxidase domain superfamily, animal type"/>
    <property type="match status" value="2"/>
</dbReference>
<protein>
    <recommendedName>
        <fullName evidence="10">Heme peroxidase</fullName>
    </recommendedName>
</protein>
<organism evidence="8 9">
    <name type="scientific">Ramlibacter alkalitolerans</name>
    <dbReference type="NCBI Taxonomy" id="2039631"/>
    <lineage>
        <taxon>Bacteria</taxon>
        <taxon>Pseudomonadati</taxon>
        <taxon>Pseudomonadota</taxon>
        <taxon>Betaproteobacteria</taxon>
        <taxon>Burkholderiales</taxon>
        <taxon>Comamonadaceae</taxon>
        <taxon>Ramlibacter</taxon>
    </lineage>
</organism>
<dbReference type="InterPro" id="IPR037120">
    <property type="entry name" value="Haem_peroxidase_sf_animal"/>
</dbReference>
<dbReference type="PROSITE" id="PS00330">
    <property type="entry name" value="HEMOLYSIN_CALCIUM"/>
    <property type="match status" value="10"/>
</dbReference>
<keyword evidence="7" id="KW-0472">Membrane</keyword>
<name>A0ABS1JS78_9BURK</name>
<dbReference type="Pfam" id="PF00353">
    <property type="entry name" value="HemolysinCabind"/>
    <property type="match status" value="10"/>
</dbReference>
<evidence type="ECO:0000256" key="1">
    <source>
        <dbReference type="ARBA" id="ARBA00004370"/>
    </source>
</evidence>
<evidence type="ECO:0000256" key="7">
    <source>
        <dbReference type="ARBA" id="ARBA00023136"/>
    </source>
</evidence>
<dbReference type="PANTHER" id="PTHR38340:SF1">
    <property type="entry name" value="S-LAYER PROTEIN"/>
    <property type="match status" value="1"/>
</dbReference>
<dbReference type="PROSITE" id="PS50292">
    <property type="entry name" value="PEROXIDASE_3"/>
    <property type="match status" value="1"/>
</dbReference>
<keyword evidence="9" id="KW-1185">Reference proteome</keyword>
<dbReference type="PRINTS" id="PR00313">
    <property type="entry name" value="CABNDNGRPT"/>
</dbReference>
<evidence type="ECO:0008006" key="10">
    <source>
        <dbReference type="Google" id="ProtNLM"/>
    </source>
</evidence>
<gene>
    <name evidence="8" type="ORF">JI746_18610</name>
</gene>
<dbReference type="InterPro" id="IPR003995">
    <property type="entry name" value="RTX_toxin_determinant-A"/>
</dbReference>
<keyword evidence="5" id="KW-0677">Repeat</keyword>
<evidence type="ECO:0000256" key="6">
    <source>
        <dbReference type="ARBA" id="ARBA00023026"/>
    </source>
</evidence>
<evidence type="ECO:0000256" key="4">
    <source>
        <dbReference type="ARBA" id="ARBA00022656"/>
    </source>
</evidence>
<evidence type="ECO:0000256" key="2">
    <source>
        <dbReference type="ARBA" id="ARBA00004613"/>
    </source>
</evidence>
<comment type="caution">
    <text evidence="8">The sequence shown here is derived from an EMBL/GenBank/DDBJ whole genome shotgun (WGS) entry which is preliminary data.</text>
</comment>
<dbReference type="InterPro" id="IPR011049">
    <property type="entry name" value="Serralysin-like_metalloprot_C"/>
</dbReference>
<sequence length="1962" mass="203069">MSFRLNLDDLTRILGHIRIAERHVESGYTQLTDEVGTPLGNLVPFGLRTVSGQYNNLVHTTYGAADELMPRLLTPEFQEAEANPRTGQPTSYAQTAGSVYDSQPRTISNLISDQSTGNPAVFVAAFAAIGSTDPWGDSAKYAAARQATEQAAADLQQLLDAIAAGTDPAPDPAAVALAQARADDAAAAFEALPAQLGLQFDVHDKSIFVPNVMPDLGDTAPFNGFLTLFGQFFDHGLDLVGKGGSGTVYMPLQPDDPLYVEGSPTNFMVLTRATNQPGPDGVLGTADDIREHRNETTPYVDLNQVYGSHESHQVFLREYVRVEVDGVPKTVATGRMLEGGNGGPPTWADVKQQAREMLGIELADMDVLRVPLVASDLYGNFEPGANGYAQLVTATGLIEGDPAAPVEASLALGAGRAFLADIAHNAVPGLVDDDRNPLTPEVAKLADEDDVAGNGIPLNAFGQATTYDNELLDRHYIVGDGRGNENIGLTSVHAVFHGEHNNRIDQIQAEILASGDIAFINQWLLAPIEGATLPADTSTLAWNGERLFQAARFSTEMVYQHLVFEEFARLVSPDVDPFLFSNTVEIDAAIVAEFAHVVYRFGHSMLRETVDRLDADGQTSSDIGLIDAFLNPLAFAASGATAEEAAGAILRGMTRQVGNEIDEFLTEALRNNLVGLPLDLGAVNIARGRDTGVPSLNVARRQFFEQTQDSTLKPYDSWYDFALAIKNPASIINFIAAYGTHESITDATTVEDKRAAASLLVMGGAGAPADRTDFLNATGEWAGGALGGLENVDLWIGGLAEKKMPFGGLLGTTFNFVFEVQMENLQEGDRFYYLSRAQGMNLLNQLEADSFAELVMRNTDLGNAGATHLPGAAFLTAAYILELDRTRQNVDDPNHSDPILASFRPMVERRDTDGDGIDDYLRYSGVDHVVLGGTEGNDTLIGGEGDDTLWGDGGDDRLEGGFGVDHLFGGDGNDIITDSGTDSGAADVIHGDGGDDVINGGNGLDLIFGGTGQDFIYGGVDGKTINGGEGNDFVRGPDGLSFILGNEGDDWLEGGDSFDTLAGDNSELFFNSPIIGHDVLNGRGNDNDYDAESGDDIMFQGLGIQRSNGMAGFDWAIHKGEAQGANSDLGIPLFVNQQEFILRDRFDLVEGLSGWVHDDILTGRDFVTGAIGGSGGAAISDPTMPFTSYSNALLEEGVARIDGLAPLVAHLGRVTLHVAGKQHTAVVFDPEAIGYDEAGNAVSLEDTPADILLGGAGSDRFMGKAGNDVIDGDRWLNVRIRIADGAGGELGWSDDLGGKVYSPTGQVLFGGRTLDQLMFDRTLDPGRLSIVREILDGDPTDAAIDEAVYRGNREEYTITANLDGSFTVAHVDPSDEAIDDGIDRLFNIERLVFADQTMMIGQRDIQGTAGNDVLVGDDRYERIYGLGGDDQLFGMGASDVLVGGLGNDVISGGDGDDTLDGGAGNDTLVGGDGDDILDGGLGNDTIDGGAGNDTILAGVGHGIDSVDGGDGDDTLVLTGNAANEMLRVVVAGGSIASVGGGTVQGVEAISADTGAGVDTLSYVGSTDAVVVDLGAGTASGFASVAGIENVIGTSGDDLLIGAAGVDNVLTGGGGNDVFVVHDTTDVVSDSGVGTDEVRSFTNRYAINNVNVENLTFIGAGDFTGTGNAAANVVVGGAGNDILDGGAGNDTLTGGAGDDVLIGGAGNDTLLGGDGDDILDGGLGNDDIAAGAGNDTILRSIGHGADSVDGGDGVDTLVVTGNDANEMLRVLVSGGKLATIANGTVVNVESVTADTRGGIDTLSYAGTTEAVSVDLGAGTASGFAAIAGVENVTGGSGSDVLIGDAGDNTLSGGAGNDTLAGGAGNDLLDGGAGTDIFVFEAGFGTDRIVGFDANAVGGQDLLDLRALGITEADFDAQVSISVLDLDGAGALDTLVSVGGGVIELLGVDGTGVNAITQADFLLA</sequence>
<evidence type="ECO:0000313" key="8">
    <source>
        <dbReference type="EMBL" id="MBL0427134.1"/>
    </source>
</evidence>
<reference evidence="8 9" key="1">
    <citation type="journal article" date="2017" name="Int. J. Syst. Evol. Microbiol.">
        <title>Ramlibacter alkalitolerans sp. nov., alkali-tolerant bacterium isolated from soil of ginseng.</title>
        <authorList>
            <person name="Lee D.H."/>
            <person name="Cha C.J."/>
        </authorList>
    </citation>
    <scope>NUCLEOTIDE SEQUENCE [LARGE SCALE GENOMIC DNA]</scope>
    <source>
        <strain evidence="8 9">KACC 19305</strain>
    </source>
</reference>
<dbReference type="SUPFAM" id="SSF51120">
    <property type="entry name" value="beta-Roll"/>
    <property type="match status" value="7"/>
</dbReference>
<dbReference type="PRINTS" id="PR01488">
    <property type="entry name" value="RTXTOXINA"/>
</dbReference>
<evidence type="ECO:0000256" key="3">
    <source>
        <dbReference type="ARBA" id="ARBA00022525"/>
    </source>
</evidence>
<dbReference type="Proteomes" id="UP000622707">
    <property type="component" value="Unassembled WGS sequence"/>
</dbReference>
<keyword evidence="4" id="KW-0800">Toxin</keyword>
<evidence type="ECO:0000256" key="5">
    <source>
        <dbReference type="ARBA" id="ARBA00022737"/>
    </source>
</evidence>
<keyword evidence="3" id="KW-0964">Secreted</keyword>
<dbReference type="CDD" id="cd09821">
    <property type="entry name" value="An_peroxidase_bacterial_2"/>
    <property type="match status" value="1"/>
</dbReference>
<evidence type="ECO:0000313" key="9">
    <source>
        <dbReference type="Proteomes" id="UP000622707"/>
    </source>
</evidence>
<dbReference type="PANTHER" id="PTHR38340">
    <property type="entry name" value="S-LAYER PROTEIN"/>
    <property type="match status" value="1"/>
</dbReference>
<dbReference type="InterPro" id="IPR010255">
    <property type="entry name" value="Haem_peroxidase_sf"/>
</dbReference>
<dbReference type="InterPro" id="IPR018511">
    <property type="entry name" value="Hemolysin-typ_Ca-bd_CS"/>
</dbReference>
<dbReference type="RefSeq" id="WP_201691750.1">
    <property type="nucleotide sequence ID" value="NZ_JAEQND010000010.1"/>
</dbReference>
<comment type="subcellular location">
    <subcellularLocation>
        <location evidence="1">Membrane</location>
    </subcellularLocation>
    <subcellularLocation>
        <location evidence="2">Secreted</location>
    </subcellularLocation>
</comment>
<accession>A0ABS1JS78</accession>
<dbReference type="SUPFAM" id="SSF48113">
    <property type="entry name" value="Heme-dependent peroxidases"/>
    <property type="match status" value="1"/>
</dbReference>